<keyword evidence="1" id="KW-0472">Membrane</keyword>
<sequence length="158" mass="18068">MTSSRAHIPLPYRIYFQWLDPIVSTITAYMAVFHKDAVLASFHPLLVPRDTKYDTFLWFAAGVFAMIAVNHALLLRYTDDIGVWKITNLGVLLVDFSLLWAMYEMHFVSPEMSATEMRPEDWVNYFLTLLAVAMRSSFIAEIGLTTEGGKDLGNKKRL</sequence>
<feature type="transmembrane region" description="Helical" evidence="1">
    <location>
        <begin position="86"/>
        <end position="103"/>
    </location>
</feature>
<dbReference type="HOGENOM" id="CLU_112091_1_1_1"/>
<dbReference type="EMBL" id="JPKY01000013">
    <property type="protein sequence ID" value="KFH47059.1"/>
    <property type="molecule type" value="Genomic_DNA"/>
</dbReference>
<keyword evidence="3" id="KW-1185">Reference proteome</keyword>
<dbReference type="OrthoDB" id="3587182at2759"/>
<keyword evidence="1" id="KW-1133">Transmembrane helix</keyword>
<proteinExistence type="predicted"/>
<dbReference type="PANTHER" id="PTHR37019:SF1">
    <property type="entry name" value="EXPERA DOMAIN-CONTAINING PROTEIN"/>
    <property type="match status" value="1"/>
</dbReference>
<evidence type="ECO:0000313" key="3">
    <source>
        <dbReference type="Proteomes" id="UP000029964"/>
    </source>
</evidence>
<feature type="transmembrane region" description="Helical" evidence="1">
    <location>
        <begin position="56"/>
        <end position="74"/>
    </location>
</feature>
<evidence type="ECO:0000256" key="1">
    <source>
        <dbReference type="SAM" id="Phobius"/>
    </source>
</evidence>
<dbReference type="PANTHER" id="PTHR37019">
    <property type="entry name" value="CHROMOSOME 1, WHOLE GENOME SHOTGUN SEQUENCE"/>
    <property type="match status" value="1"/>
</dbReference>
<keyword evidence="1" id="KW-0812">Transmembrane</keyword>
<dbReference type="AlphaFoldDB" id="A0A086TCH7"/>
<dbReference type="Proteomes" id="UP000029964">
    <property type="component" value="Unassembled WGS sequence"/>
</dbReference>
<evidence type="ECO:0000313" key="2">
    <source>
        <dbReference type="EMBL" id="KFH47059.1"/>
    </source>
</evidence>
<feature type="transmembrane region" description="Helical" evidence="1">
    <location>
        <begin position="12"/>
        <end position="32"/>
    </location>
</feature>
<feature type="transmembrane region" description="Helical" evidence="1">
    <location>
        <begin position="123"/>
        <end position="144"/>
    </location>
</feature>
<protein>
    <submittedName>
        <fullName evidence="2">Uncharacterized protein</fullName>
    </submittedName>
</protein>
<accession>A0A086TCH7</accession>
<comment type="caution">
    <text evidence="2">The sequence shown here is derived from an EMBL/GenBank/DDBJ whole genome shotgun (WGS) entry which is preliminary data.</text>
</comment>
<organism evidence="2 3">
    <name type="scientific">Hapsidospora chrysogenum (strain ATCC 11550 / CBS 779.69 / DSM 880 / IAM 14645 / JCM 23072 / IMI 49137)</name>
    <name type="common">Acremonium chrysogenum</name>
    <dbReference type="NCBI Taxonomy" id="857340"/>
    <lineage>
        <taxon>Eukaryota</taxon>
        <taxon>Fungi</taxon>
        <taxon>Dikarya</taxon>
        <taxon>Ascomycota</taxon>
        <taxon>Pezizomycotina</taxon>
        <taxon>Sordariomycetes</taxon>
        <taxon>Hypocreomycetidae</taxon>
        <taxon>Hypocreales</taxon>
        <taxon>Bionectriaceae</taxon>
        <taxon>Hapsidospora</taxon>
    </lineage>
</organism>
<reference evidence="3" key="1">
    <citation type="journal article" date="2014" name="Genome Announc.">
        <title>Genome sequence and annotation of Acremonium chrysogenum, producer of the beta-lactam antibiotic cephalosporin C.</title>
        <authorList>
            <person name="Terfehr D."/>
            <person name="Dahlmann T.A."/>
            <person name="Specht T."/>
            <person name="Zadra I."/>
            <person name="Kuernsteiner H."/>
            <person name="Kueck U."/>
        </authorList>
    </citation>
    <scope>NUCLEOTIDE SEQUENCE [LARGE SCALE GENOMIC DNA]</scope>
    <source>
        <strain evidence="3">ATCC 11550 / CBS 779.69 / DSM 880 / IAM 14645 / JCM 23072 / IMI 49137</strain>
    </source>
</reference>
<gene>
    <name evidence="2" type="ORF">ACRE_021130</name>
</gene>
<name>A0A086TCH7_HAPC1</name>